<keyword evidence="5" id="KW-1185">Reference proteome</keyword>
<reference evidence="2 5" key="2">
    <citation type="submission" date="2021-05" db="EMBL/GenBank/DDBJ databases">
        <title>Complete Genome Sequence of Stenotrophomonas pavanii strain Y.</title>
        <authorList>
            <person name="Dohra H."/>
            <person name="Mohad Din A.R.J."/>
            <person name="Suzuki K."/>
            <person name="Fatma A."/>
            <person name="Honjyo M."/>
            <person name="Nishimura T."/>
            <person name="Moriuch R."/>
            <person name="Masuda K."/>
            <person name="Minoura A."/>
            <person name="Tashiro Y."/>
            <person name="Futamata H."/>
        </authorList>
    </citation>
    <scope>NUCLEOTIDE SEQUENCE [LARGE SCALE GENOMIC DNA]</scope>
    <source>
        <strain evidence="2">Berkeley</strain>
        <strain evidence="5">Y</strain>
    </source>
</reference>
<dbReference type="EMBL" id="NIXP01000146">
    <property type="protein sequence ID" value="OWR26982.1"/>
    <property type="molecule type" value="Genomic_DNA"/>
</dbReference>
<evidence type="ECO:0000313" key="2">
    <source>
        <dbReference type="EMBL" id="BCX43318.1"/>
    </source>
</evidence>
<dbReference type="Pfam" id="PF07963">
    <property type="entry name" value="N_methyl"/>
    <property type="match status" value="1"/>
</dbReference>
<evidence type="ECO:0000313" key="4">
    <source>
        <dbReference type="Proteomes" id="UP000197904"/>
    </source>
</evidence>
<proteinExistence type="predicted"/>
<dbReference type="GO" id="GO:0043683">
    <property type="term" value="P:type IV pilus assembly"/>
    <property type="evidence" value="ECO:0007669"/>
    <property type="project" value="InterPro"/>
</dbReference>
<keyword evidence="1" id="KW-0812">Transmembrane</keyword>
<evidence type="ECO:0000313" key="5">
    <source>
        <dbReference type="Proteomes" id="UP000825066"/>
    </source>
</evidence>
<sequence length="388" mass="39930">MSLRPVPPHRVAGISLIETMIAMVIGLVLMLGVAQVFLASRAASRLAEGNGRAQENGRFALEFLQRDIRMAGHFGCVNDQAHFVRGEGDPVIDTGAATGSGHPLDFSVTIQGYEAPNTEPGANLTLGGSWATPTALPASIAALSPRGGSDILVLRYLAPEGVPVTGLAPSSNSVVGFDTTAGARMVEGGVAAPNVFGVADCSHVNVFKGTYAAGKVTANGSNLGRYTVQPTGQTMIYRAESLVYYVGTSATTGQPALMRARADGNNGYGTPEELVEGIENLQLLFGLDSTVAISTTSPPTGNITGLSTATGVTAATGAAGAAQWRRVGQVQVGILARSPLPSQAEAPANAVNYPRALGVGFAPGSPSDGRYRSTYESTIALRNRLFGN</sequence>
<keyword evidence="1" id="KW-0472">Membrane</keyword>
<organism evidence="3 4">
    <name type="scientific">Stenotrophomonas pavanii</name>
    <dbReference type="NCBI Taxonomy" id="487698"/>
    <lineage>
        <taxon>Bacteria</taxon>
        <taxon>Pseudomonadati</taxon>
        <taxon>Pseudomonadota</taxon>
        <taxon>Gammaproteobacteria</taxon>
        <taxon>Lysobacterales</taxon>
        <taxon>Lysobacteraceae</taxon>
        <taxon>Stenotrophomonas</taxon>
    </lineage>
</organism>
<dbReference type="Pfam" id="PF16074">
    <property type="entry name" value="PilW"/>
    <property type="match status" value="1"/>
</dbReference>
<accession>A0A246KT01</accession>
<dbReference type="AlphaFoldDB" id="A0A246KT01"/>
<dbReference type="InterPro" id="IPR012902">
    <property type="entry name" value="N_methyl_site"/>
</dbReference>
<dbReference type="Proteomes" id="UP000825066">
    <property type="component" value="Chromosome"/>
</dbReference>
<evidence type="ECO:0000313" key="3">
    <source>
        <dbReference type="EMBL" id="OWR26982.1"/>
    </source>
</evidence>
<dbReference type="InterPro" id="IPR032092">
    <property type="entry name" value="PilW"/>
</dbReference>
<dbReference type="Proteomes" id="UP000197904">
    <property type="component" value="Unassembled WGS sequence"/>
</dbReference>
<dbReference type="PROSITE" id="PS00409">
    <property type="entry name" value="PROKAR_NTER_METHYL"/>
    <property type="match status" value="1"/>
</dbReference>
<protein>
    <submittedName>
        <fullName evidence="2">PilW family protein</fullName>
    </submittedName>
    <submittedName>
        <fullName evidence="3">Pilus assembly protein PilW</fullName>
    </submittedName>
</protein>
<reference evidence="3 4" key="1">
    <citation type="submission" date="2017-06" db="EMBL/GenBank/DDBJ databases">
        <authorList>
            <person name="Kim H.J."/>
            <person name="Triplett B.A."/>
        </authorList>
    </citation>
    <scope>NUCLEOTIDE SEQUENCE [LARGE SCALE GENOMIC DNA]</scope>
    <source>
        <strain evidence="3 4">S18795</strain>
    </source>
</reference>
<name>A0A246KT01_9GAMM</name>
<dbReference type="RefSeq" id="WP_049467545.1">
    <property type="nucleotide sequence ID" value="NZ_AP024684.1"/>
</dbReference>
<keyword evidence="1" id="KW-1133">Transmembrane helix</keyword>
<gene>
    <name evidence="3" type="ORF">CEE55_21025</name>
    <name evidence="2" type="ORF">STNY_R15020</name>
</gene>
<evidence type="ECO:0000256" key="1">
    <source>
        <dbReference type="SAM" id="Phobius"/>
    </source>
</evidence>
<dbReference type="EMBL" id="AP024684">
    <property type="protein sequence ID" value="BCX43318.1"/>
    <property type="molecule type" value="Genomic_DNA"/>
</dbReference>
<feature type="transmembrane region" description="Helical" evidence="1">
    <location>
        <begin position="20"/>
        <end position="39"/>
    </location>
</feature>